<keyword evidence="1" id="KW-0677">Repeat</keyword>
<dbReference type="SUPFAM" id="SSF52540">
    <property type="entry name" value="P-loop containing nucleoside triphosphate hydrolases"/>
    <property type="match status" value="1"/>
</dbReference>
<dbReference type="InterPro" id="IPR056884">
    <property type="entry name" value="NPHP3-like_N"/>
</dbReference>
<dbReference type="OrthoDB" id="21416at2759"/>
<protein>
    <submittedName>
        <fullName evidence="3">NACHT nucleoside triphosphatase</fullName>
    </submittedName>
</protein>
<dbReference type="PROSITE" id="PS50837">
    <property type="entry name" value="NACHT"/>
    <property type="match status" value="1"/>
</dbReference>
<dbReference type="GeneID" id="27676938"/>
<dbReference type="HOGENOM" id="CLU_002406_4_1_1"/>
<dbReference type="Proteomes" id="UP000030143">
    <property type="component" value="Unassembled WGS sequence"/>
</dbReference>
<dbReference type="InterPro" id="IPR056125">
    <property type="entry name" value="DUF7708"/>
</dbReference>
<reference evidence="3 4" key="1">
    <citation type="journal article" date="2015" name="Mol. Plant Microbe Interact.">
        <title>Genome, transcriptome, and functional analyses of Penicillium expansum provide new insights into secondary metabolism and pathogenicity.</title>
        <authorList>
            <person name="Ballester A.R."/>
            <person name="Marcet-Houben M."/>
            <person name="Levin E."/>
            <person name="Sela N."/>
            <person name="Selma-Lazaro C."/>
            <person name="Carmona L."/>
            <person name="Wisniewski M."/>
            <person name="Droby S."/>
            <person name="Gonzalez-Candelas L."/>
            <person name="Gabaldon T."/>
        </authorList>
    </citation>
    <scope>NUCLEOTIDE SEQUENCE [LARGE SCALE GENOMIC DNA]</scope>
    <source>
        <strain evidence="3 4">MD-8</strain>
    </source>
</reference>
<comment type="caution">
    <text evidence="3">The sequence shown here is derived from an EMBL/GenBank/DDBJ whole genome shotgun (WGS) entry which is preliminary data.</text>
</comment>
<accession>A0A0A2KE49</accession>
<dbReference type="Pfam" id="PF24883">
    <property type="entry name" value="NPHP3_N"/>
    <property type="match status" value="1"/>
</dbReference>
<evidence type="ECO:0000313" key="3">
    <source>
        <dbReference type="EMBL" id="KGO63044.1"/>
    </source>
</evidence>
<dbReference type="PANTHER" id="PTHR10039">
    <property type="entry name" value="AMELOGENIN"/>
    <property type="match status" value="1"/>
</dbReference>
<dbReference type="PANTHER" id="PTHR10039:SF14">
    <property type="entry name" value="NACHT DOMAIN-CONTAINING PROTEIN"/>
    <property type="match status" value="1"/>
</dbReference>
<evidence type="ECO:0000259" key="2">
    <source>
        <dbReference type="PROSITE" id="PS50837"/>
    </source>
</evidence>
<dbReference type="AlphaFoldDB" id="A0A0A2KE49"/>
<proteinExistence type="predicted"/>
<dbReference type="InterPro" id="IPR007111">
    <property type="entry name" value="NACHT_NTPase"/>
</dbReference>
<dbReference type="STRING" id="27334.A0A0A2KE49"/>
<dbReference type="InterPro" id="IPR054471">
    <property type="entry name" value="GPIID_WHD"/>
</dbReference>
<dbReference type="Gene3D" id="3.40.50.300">
    <property type="entry name" value="P-loop containing nucleotide triphosphate hydrolases"/>
    <property type="match status" value="1"/>
</dbReference>
<feature type="domain" description="NACHT" evidence="2">
    <location>
        <begin position="281"/>
        <end position="427"/>
    </location>
</feature>
<keyword evidence="4" id="KW-1185">Reference proteome</keyword>
<dbReference type="RefSeq" id="XP_016603529.1">
    <property type="nucleotide sequence ID" value="XM_016741519.1"/>
</dbReference>
<dbReference type="Pfam" id="PF24809">
    <property type="entry name" value="DUF7708"/>
    <property type="match status" value="1"/>
</dbReference>
<dbReference type="InterPro" id="IPR027417">
    <property type="entry name" value="P-loop_NTPase"/>
</dbReference>
<evidence type="ECO:0000313" key="4">
    <source>
        <dbReference type="Proteomes" id="UP000030143"/>
    </source>
</evidence>
<dbReference type="VEuPathDB" id="FungiDB:PEXP_070730"/>
<organism evidence="3 4">
    <name type="scientific">Penicillium expansum</name>
    <name type="common">Blue mold rot fungus</name>
    <dbReference type="NCBI Taxonomy" id="27334"/>
    <lineage>
        <taxon>Eukaryota</taxon>
        <taxon>Fungi</taxon>
        <taxon>Dikarya</taxon>
        <taxon>Ascomycota</taxon>
        <taxon>Pezizomycotina</taxon>
        <taxon>Eurotiomycetes</taxon>
        <taxon>Eurotiomycetidae</taxon>
        <taxon>Eurotiales</taxon>
        <taxon>Aspergillaceae</taxon>
        <taxon>Penicillium</taxon>
    </lineage>
</organism>
<dbReference type="PhylomeDB" id="A0A0A2KE49"/>
<gene>
    <name evidence="3" type="ORF">PEX2_042440</name>
</gene>
<evidence type="ECO:0000256" key="1">
    <source>
        <dbReference type="ARBA" id="ARBA00022737"/>
    </source>
</evidence>
<name>A0A0A2KE49_PENEN</name>
<dbReference type="Pfam" id="PF22939">
    <property type="entry name" value="WHD_GPIID"/>
    <property type="match status" value="1"/>
</dbReference>
<sequence length="600" mass="68645">MASHSSLRLSDAFQNAKQDFLDSLKDPSLFNSISTVTSIHDVYAFTSQLQEDQSKRHGLRNLRKISSYLDRLKQFAGVIEVFVSAKPEILALIWGPIKLLLQMSDNLTKSFDAIVEAMAIIGNKLPLFESYVMLFKENDRVADVLVLFYKDILDFYEVTLNLFTAKRWVFVFDSVWPRHKAKISVVVGNIEQHCLLMTDQVTLENISGAHKARIEDMNRWQRNFEFQERQDFKSVEDYISPRLYDDELDRLQRTVYERTGRWLQREQTLKKWIDTSDKSTKVVWLQGIPGAGKTHISSIIVDKLRGLSHTTLFAFLSYKQGQTSTVSIIHSLIFQLVIGMESFDEILKQDLRAKLFHTFQSSQRNLKSSTKFARQTLIELLKCVGPTYIIIDGLDELPKSDHRVEILKELLEMLNVSAETRLLISSRAQDEIAAVLKATTKIIRVDENNSGCIQAYVSVKSESWLAESGFDEHACSEIKGMFLYARVVMDNIQMCHTSDQVQNELAVLPESLDEAYARVFQRLDDFPFSSKVMSRRALGWIGCSPIPIKIQELSFALGLDPDGKSGLPRIESVLNIVRLCGPIVETFDDHVYFVHFTVKE</sequence>
<dbReference type="EMBL" id="JQFZ01000016">
    <property type="protein sequence ID" value="KGO63044.1"/>
    <property type="molecule type" value="Genomic_DNA"/>
</dbReference>